<dbReference type="Proteomes" id="UP000001017">
    <property type="component" value="Chromosome"/>
</dbReference>
<organism evidence="2 3">
    <name type="scientific">Thermoplasma volcanium (strain ATCC 51530 / DSM 4299 / JCM 9571 / NBRC 15438 / GSS1)</name>
    <dbReference type="NCBI Taxonomy" id="273116"/>
    <lineage>
        <taxon>Archaea</taxon>
        <taxon>Methanobacteriati</taxon>
        <taxon>Thermoplasmatota</taxon>
        <taxon>Thermoplasmata</taxon>
        <taxon>Thermoplasmatales</taxon>
        <taxon>Thermoplasmataceae</taxon>
        <taxon>Thermoplasma</taxon>
    </lineage>
</organism>
<name>Q97A23_THEVO</name>
<dbReference type="STRING" id="273116.gene:9381779"/>
<evidence type="ECO:0000256" key="1">
    <source>
        <dbReference type="SAM" id="Phobius"/>
    </source>
</evidence>
<keyword evidence="1" id="KW-1133">Transmembrane helix</keyword>
<dbReference type="AlphaFoldDB" id="Q97A23"/>
<evidence type="ECO:0000313" key="2">
    <source>
        <dbReference type="EMBL" id="BAB60129.1"/>
    </source>
</evidence>
<feature type="transmembrane region" description="Helical" evidence="1">
    <location>
        <begin position="158"/>
        <end position="183"/>
    </location>
</feature>
<dbReference type="Pfam" id="PF12679">
    <property type="entry name" value="ABC2_membrane_2"/>
    <property type="match status" value="1"/>
</dbReference>
<keyword evidence="1" id="KW-0812">Transmembrane</keyword>
<feature type="transmembrane region" description="Helical" evidence="1">
    <location>
        <begin position="133"/>
        <end position="151"/>
    </location>
</feature>
<keyword evidence="3" id="KW-1185">Reference proteome</keyword>
<proteinExistence type="predicted"/>
<sequence>MLVLIIIITSIMTYFSFRYQQKINTFLSKFGTGVPSVSLKSRALDYIWSFVLADVPVYAAVFFGSPSISSEIEDRTSFHIFALPIDRYTLLISKYAAAYTVTLIISTIYVIFEAAVTSIVYGKLETSLFLESYGILLIFIASILAFTFFISSVYNRNIYAYITVLIIYFLVFNAVDVITSLLYNVTSPYLLNNAATVLMRVFINVNLFSFSPTISLSPAPTTTVLLAVIVMIIYLVGSISAASIIFERKEAK</sequence>
<dbReference type="EMBL" id="BA000011">
    <property type="protein sequence ID" value="BAB60129.1"/>
    <property type="molecule type" value="Genomic_DNA"/>
</dbReference>
<reference evidence="2 3" key="2">
    <citation type="journal article" date="2000" name="Proc. Natl. Acad. Sci. U.S.A.">
        <title>Archaeal adaptation to higher temperatures revealed by genomic sequence of Thermoplasma volcanium.</title>
        <authorList>
            <person name="Kawashima T."/>
            <person name="Amano N."/>
            <person name="Koike H."/>
            <person name="Makino S."/>
            <person name="Higuchi S."/>
            <person name="Kawashima-Ohya Y."/>
            <person name="Watanabe K."/>
            <person name="Yamazaki M."/>
            <person name="Kanehori K."/>
            <person name="Kawamoto T."/>
            <person name="Nunoshiba T."/>
            <person name="Yamamoto Y."/>
            <person name="Aramaki H."/>
            <person name="Makino K."/>
            <person name="Suzuki M."/>
        </authorList>
    </citation>
    <scope>NUCLEOTIDE SEQUENCE [LARGE SCALE GENOMIC DNA]</scope>
    <source>
        <strain evidence="3">ATCC 51530 / DSM 4299 / JCM 9571 / NBRC 15438 / GSS1</strain>
    </source>
</reference>
<reference evidence="2 3" key="1">
    <citation type="journal article" date="1999" name="Proc. Jpn. Acad.">
        <title>Determination of the complete genomic DNA sequence of Thermoplasma volvanium GSS1.</title>
        <authorList>
            <person name="Kawashima T."/>
            <person name="Yamamoto Y."/>
            <person name="Aramaki H."/>
            <person name="Nunoshiba T."/>
            <person name="Kawamoto T."/>
            <person name="Watanabe K."/>
            <person name="Yamazaki M."/>
            <person name="Kanehori K."/>
            <person name="Amano N."/>
            <person name="Ohya Y."/>
            <person name="Makino K."/>
            <person name="Suzuki M."/>
        </authorList>
    </citation>
    <scope>NUCLEOTIDE SEQUENCE [LARGE SCALE GENOMIC DNA]</scope>
    <source>
        <strain evidence="3">ATCC 51530 / DSM 4299 / JCM 9571 / NBRC 15438 / GSS1</strain>
    </source>
</reference>
<dbReference type="PaxDb" id="273116-14325204"/>
<evidence type="ECO:0000313" key="3">
    <source>
        <dbReference type="Proteomes" id="UP000001017"/>
    </source>
</evidence>
<feature type="transmembrane region" description="Helical" evidence="1">
    <location>
        <begin position="224"/>
        <end position="246"/>
    </location>
</feature>
<feature type="transmembrane region" description="Helical" evidence="1">
    <location>
        <begin position="96"/>
        <end position="121"/>
    </location>
</feature>
<dbReference type="HOGENOM" id="CLU_1101000_0_0_2"/>
<dbReference type="KEGG" id="tvo:TVG1008755"/>
<keyword evidence="1" id="KW-0472">Membrane</keyword>
<gene>
    <name evidence="2" type="ORF">TVG1008755</name>
</gene>
<protein>
    <submittedName>
        <fullName evidence="2">ABC transport system permease protein PA</fullName>
    </submittedName>
</protein>
<dbReference type="eggNOG" id="arCOG03690">
    <property type="taxonomic scope" value="Archaea"/>
</dbReference>
<feature type="transmembrane region" description="Helical" evidence="1">
    <location>
        <begin position="46"/>
        <end position="65"/>
    </location>
</feature>
<accession>Q97A23</accession>